<organism evidence="1 2">
    <name type="scientific">Paspalum notatum var. saurae</name>
    <dbReference type="NCBI Taxonomy" id="547442"/>
    <lineage>
        <taxon>Eukaryota</taxon>
        <taxon>Viridiplantae</taxon>
        <taxon>Streptophyta</taxon>
        <taxon>Embryophyta</taxon>
        <taxon>Tracheophyta</taxon>
        <taxon>Spermatophyta</taxon>
        <taxon>Magnoliopsida</taxon>
        <taxon>Liliopsida</taxon>
        <taxon>Poales</taxon>
        <taxon>Poaceae</taxon>
        <taxon>PACMAD clade</taxon>
        <taxon>Panicoideae</taxon>
        <taxon>Andropogonodae</taxon>
        <taxon>Paspaleae</taxon>
        <taxon>Paspalinae</taxon>
        <taxon>Paspalum</taxon>
    </lineage>
</organism>
<dbReference type="Proteomes" id="UP001341281">
    <property type="component" value="Chromosome 01"/>
</dbReference>
<evidence type="ECO:0000313" key="1">
    <source>
        <dbReference type="EMBL" id="WVZ50688.1"/>
    </source>
</evidence>
<evidence type="ECO:0000313" key="2">
    <source>
        <dbReference type="Proteomes" id="UP001341281"/>
    </source>
</evidence>
<protein>
    <submittedName>
        <fullName evidence="1">Uncharacterized protein</fullName>
    </submittedName>
</protein>
<dbReference type="SUPFAM" id="SSF51126">
    <property type="entry name" value="Pectin lyase-like"/>
    <property type="match status" value="1"/>
</dbReference>
<proteinExistence type="predicted"/>
<reference evidence="1 2" key="1">
    <citation type="submission" date="2024-02" db="EMBL/GenBank/DDBJ databases">
        <title>High-quality chromosome-scale genome assembly of Pensacola bahiagrass (Paspalum notatum Flugge var. saurae).</title>
        <authorList>
            <person name="Vega J.M."/>
            <person name="Podio M."/>
            <person name="Orjuela J."/>
            <person name="Siena L.A."/>
            <person name="Pessino S.C."/>
            <person name="Combes M.C."/>
            <person name="Mariac C."/>
            <person name="Albertini E."/>
            <person name="Pupilli F."/>
            <person name="Ortiz J.P.A."/>
            <person name="Leblanc O."/>
        </authorList>
    </citation>
    <scope>NUCLEOTIDE SEQUENCE [LARGE SCALE GENOMIC DNA]</scope>
    <source>
        <strain evidence="1">R1</strain>
        <tissue evidence="1">Leaf</tissue>
    </source>
</reference>
<name>A0AAQ3SJD3_PASNO</name>
<dbReference type="InterPro" id="IPR011050">
    <property type="entry name" value="Pectin_lyase_fold/virulence"/>
</dbReference>
<keyword evidence="2" id="KW-1185">Reference proteome</keyword>
<dbReference type="EMBL" id="CP144745">
    <property type="protein sequence ID" value="WVZ50688.1"/>
    <property type="molecule type" value="Genomic_DNA"/>
</dbReference>
<accession>A0AAQ3SJD3</accession>
<dbReference type="AlphaFoldDB" id="A0AAQ3SJD3"/>
<gene>
    <name evidence="1" type="ORF">U9M48_001920</name>
</gene>
<sequence length="131" mass="15073">MGSINFIFGDDHFLLENYTLKSIASALHLWHHLAQAWNSPDKEHRLLLHQMHHPRHWLVGFYSRGSSNRRGRPSFGIFYSKFNCMGDGANMSGRVSCACKLDEMEAKQFLNISYIDGAELLKPFDNALILY</sequence>